<feature type="compositionally biased region" description="Basic and acidic residues" evidence="2">
    <location>
        <begin position="57"/>
        <end position="69"/>
    </location>
</feature>
<evidence type="ECO:0000259" key="3">
    <source>
        <dbReference type="Pfam" id="PF14816"/>
    </source>
</evidence>
<dbReference type="AlphaFoldDB" id="A0A3Q2XFG2"/>
<feature type="domain" description="Coiled-coil SMC6 And NSE5 INteracting (CANIN)" evidence="3">
    <location>
        <begin position="598"/>
        <end position="736"/>
    </location>
</feature>
<feature type="region of interest" description="Disordered" evidence="2">
    <location>
        <begin position="248"/>
        <end position="296"/>
    </location>
</feature>
<evidence type="ECO:0000313" key="4">
    <source>
        <dbReference type="Ensembl" id="ENSHCOP00000003038.1"/>
    </source>
</evidence>
<protein>
    <recommendedName>
        <fullName evidence="3">Coiled-coil SMC6 And NSE5 INteracting (CANIN) domain-containing protein</fullName>
    </recommendedName>
</protein>
<feature type="compositionally biased region" description="Basic and acidic residues" evidence="2">
    <location>
        <begin position="253"/>
        <end position="263"/>
    </location>
</feature>
<evidence type="ECO:0000256" key="2">
    <source>
        <dbReference type="SAM" id="MobiDB-lite"/>
    </source>
</evidence>
<evidence type="ECO:0000256" key="1">
    <source>
        <dbReference type="ARBA" id="ARBA00010311"/>
    </source>
</evidence>
<organism evidence="4 5">
    <name type="scientific">Hippocampus comes</name>
    <name type="common">Tiger tail seahorse</name>
    <dbReference type="NCBI Taxonomy" id="109280"/>
    <lineage>
        <taxon>Eukaryota</taxon>
        <taxon>Metazoa</taxon>
        <taxon>Chordata</taxon>
        <taxon>Craniata</taxon>
        <taxon>Vertebrata</taxon>
        <taxon>Euteleostomi</taxon>
        <taxon>Actinopterygii</taxon>
        <taxon>Neopterygii</taxon>
        <taxon>Teleostei</taxon>
        <taxon>Neoteleostei</taxon>
        <taxon>Acanthomorphata</taxon>
        <taxon>Syngnathiaria</taxon>
        <taxon>Syngnathiformes</taxon>
        <taxon>Syngnathoidei</taxon>
        <taxon>Syngnathidae</taxon>
        <taxon>Hippocampus</taxon>
    </lineage>
</organism>
<feature type="compositionally biased region" description="Basic and acidic residues" evidence="2">
    <location>
        <begin position="152"/>
        <end position="168"/>
    </location>
</feature>
<feature type="region of interest" description="Disordered" evidence="2">
    <location>
        <begin position="56"/>
        <end position="118"/>
    </location>
</feature>
<reference evidence="4" key="2">
    <citation type="submission" date="2025-09" db="UniProtKB">
        <authorList>
            <consortium name="Ensembl"/>
        </authorList>
    </citation>
    <scope>IDENTIFICATION</scope>
</reference>
<evidence type="ECO:0000313" key="5">
    <source>
        <dbReference type="Proteomes" id="UP000264820"/>
    </source>
</evidence>
<name>A0A3Q2XFG2_HIPCM</name>
<feature type="domain" description="Coiled-coil SMC6 And NSE5 INteracting (CANIN)" evidence="3">
    <location>
        <begin position="508"/>
        <end position="564"/>
    </location>
</feature>
<feature type="compositionally biased region" description="Basic and acidic residues" evidence="2">
    <location>
        <begin position="366"/>
        <end position="377"/>
    </location>
</feature>
<dbReference type="GeneTree" id="ENSGT00530000064017"/>
<feature type="region of interest" description="Disordered" evidence="2">
    <location>
        <begin position="152"/>
        <end position="225"/>
    </location>
</feature>
<keyword evidence="5" id="KW-1185">Reference proteome</keyword>
<sequence length="850" mass="96042">MWPLSTKVWPPHGLYQGRQYILCHRCSQRNVRFCFSSVASLDHTLQKRRRECEDSDASVKKPCVREEPPKPPPKTPSKTSAASLQPQIPKEQFASLGPSPKSKPDQLPCTRSKPDVRKRPFLGARQLFIQSIHGNVIQLGSFSKHTGDVFKTREERGKREKANADAHPKHISPPHFSPPRQSQHGSSDSSLRTPKRKFHDVHHESPSKFNSSPGPPPAKRKKLHQRRWTIPNDYDELFTPDVVVSSVPKTAKSRTDEETEKRPPGCGAAVQSSENSCQKGKDSGVTCSAKGPTSSKHLHVSLPIVSLVRLNIESLKSIYGKGKDCSVPPPRRHLTHESLKHDDKNKARQPSTSRRSRALPLNGSEGRARPHTDKADSVDEDLDLSLGIAFDLESSQTSQSSEEEQLVSLQEIMNHVRKSPAAPDKGAAFSEPSTPGGSSNLLKAVRALFFSEHFFWGGGGVSYLDLQVPYFCFWGFFPPLNLMGWLQIRIISIYDDRSNFFFFFFNSREFLQRDSLESTAIREVPPGEVVFHLDKFGQIFNQDSLQLRRCAVKPQSTAQKTLLWWAAFYSSNNLETPSNSNGLPTRYDNLFSCLHLMLSLPFSVKNKSRVFTVWVPALADLTLVLMNMGVAFVTLFPFENLQPAFTEGDLLQNSLQTLSLRKVEHGSHSLLFLKQYLSYCMSVCPKAYSDYELLLLLTVMARVALDAHFIPLAGVEINTLLTKIVSNTRDWDTMVSCALTPHIIIVCIYKSQIPSHAPFKMFVFQSYYLCYSLLTLTNEASNFHFFPTHQKHLLTLCSDLRAHVICHIRESEKCLYRSKVKDLLARIYTKWQMILQRIQPLHVNLSHALA</sequence>
<proteinExistence type="inferred from homology"/>
<reference evidence="4" key="1">
    <citation type="submission" date="2025-08" db="UniProtKB">
        <authorList>
            <consortium name="Ensembl"/>
        </authorList>
    </citation>
    <scope>IDENTIFICATION</scope>
</reference>
<comment type="similarity">
    <text evidence="1">Belongs to the FAM178 family.</text>
</comment>
<dbReference type="InterPro" id="IPR044276">
    <property type="entry name" value="CANIN_dom"/>
</dbReference>
<dbReference type="Pfam" id="PF14816">
    <property type="entry name" value="CANIN"/>
    <property type="match status" value="2"/>
</dbReference>
<dbReference type="InterPro" id="IPR026161">
    <property type="entry name" value="FAM178"/>
</dbReference>
<dbReference type="STRING" id="109280.ENSHCOP00000003038"/>
<dbReference type="Ensembl" id="ENSHCOT00000009415.1">
    <property type="protein sequence ID" value="ENSHCOP00000003038.1"/>
    <property type="gene ID" value="ENSHCOG00000004291.1"/>
</dbReference>
<dbReference type="PANTHER" id="PTHR16046:SF9">
    <property type="entry name" value="SMC5-SMC6 COMPLEX LOCALIZATION FACTOR PROTEIN 2"/>
    <property type="match status" value="1"/>
</dbReference>
<feature type="compositionally biased region" description="Polar residues" evidence="2">
    <location>
        <begin position="179"/>
        <end position="192"/>
    </location>
</feature>
<feature type="compositionally biased region" description="Basic and acidic residues" evidence="2">
    <location>
        <begin position="335"/>
        <end position="346"/>
    </location>
</feature>
<dbReference type="Proteomes" id="UP000264820">
    <property type="component" value="Unplaced"/>
</dbReference>
<feature type="region of interest" description="Disordered" evidence="2">
    <location>
        <begin position="320"/>
        <end position="377"/>
    </location>
</feature>
<dbReference type="PANTHER" id="PTHR16046">
    <property type="entry name" value="SMC5-SMC6 COMPLEX LOCALIZATION FACTOR 2"/>
    <property type="match status" value="1"/>
</dbReference>
<accession>A0A3Q2XFG2</accession>